<dbReference type="Proteomes" id="UP000461768">
    <property type="component" value="Unassembled WGS sequence"/>
</dbReference>
<comment type="caution">
    <text evidence="2">The sequence shown here is derived from an EMBL/GenBank/DDBJ whole genome shotgun (WGS) entry which is preliminary data.</text>
</comment>
<gene>
    <name evidence="2" type="ORF">F7O84_14540</name>
</gene>
<evidence type="ECO:0000313" key="2">
    <source>
        <dbReference type="EMBL" id="KAB1436575.1"/>
    </source>
</evidence>
<reference evidence="2 3" key="2">
    <citation type="submission" date="2020-02" db="EMBL/GenBank/DDBJ databases">
        <title>Candidatus Galacturonibacter soehngenii shows hetero-acetogenic catabolism of galacturonic acid but lacks a canonical carbon monoxide dehydrogenase/acetyl-CoA synthase complex.</title>
        <authorList>
            <person name="Diender M."/>
            <person name="Stouten G.R."/>
            <person name="Petersen J.F."/>
            <person name="Nielsen P.H."/>
            <person name="Dueholm M.S."/>
            <person name="Pronk J.T."/>
            <person name="Van Loosdrecht M.C.M."/>
        </authorList>
    </citation>
    <scope>NUCLEOTIDE SEQUENCE [LARGE SCALE GENOMIC DNA]</scope>
    <source>
        <strain evidence="2">GalUA</strain>
    </source>
</reference>
<reference evidence="2 3" key="1">
    <citation type="submission" date="2019-09" db="EMBL/GenBank/DDBJ databases">
        <authorList>
            <person name="Valk L.C."/>
        </authorList>
    </citation>
    <scope>NUCLEOTIDE SEQUENCE [LARGE SCALE GENOMIC DNA]</scope>
    <source>
        <strain evidence="2">GalUA</strain>
    </source>
</reference>
<organism evidence="2 3">
    <name type="scientific">Candidatus Galacturonatibacter soehngenii</name>
    <dbReference type="NCBI Taxonomy" id="2307010"/>
    <lineage>
        <taxon>Bacteria</taxon>
        <taxon>Bacillati</taxon>
        <taxon>Bacillota</taxon>
        <taxon>Clostridia</taxon>
        <taxon>Lachnospirales</taxon>
        <taxon>Lachnospiraceae</taxon>
        <taxon>Candidatus Galacturonatibacter</taxon>
    </lineage>
</organism>
<keyword evidence="3" id="KW-1185">Reference proteome</keyword>
<feature type="domain" description="DUF6128" evidence="1">
    <location>
        <begin position="256"/>
        <end position="339"/>
    </location>
</feature>
<dbReference type="OrthoDB" id="9814510at2"/>
<dbReference type="AlphaFoldDB" id="A0A7V7UFD9"/>
<dbReference type="Pfam" id="PF19623">
    <property type="entry name" value="DUF6128"/>
    <property type="match status" value="1"/>
</dbReference>
<dbReference type="EMBL" id="WAGX01000006">
    <property type="protein sequence ID" value="KAB1436575.1"/>
    <property type="molecule type" value="Genomic_DNA"/>
</dbReference>
<evidence type="ECO:0000313" key="3">
    <source>
        <dbReference type="Proteomes" id="UP000461768"/>
    </source>
</evidence>
<evidence type="ECO:0000259" key="1">
    <source>
        <dbReference type="Pfam" id="PF19623"/>
    </source>
</evidence>
<proteinExistence type="predicted"/>
<dbReference type="RefSeq" id="WP_151146867.1">
    <property type="nucleotide sequence ID" value="NZ_WAGX01000006.1"/>
</dbReference>
<accession>A0A7V7UFD9</accession>
<dbReference type="InterPro" id="IPR046131">
    <property type="entry name" value="DUF6128"/>
</dbReference>
<sequence length="343" mass="40284">MSEYQRFVSYIYLYDRGIKVKNSGFAKIECKDNILRIKMNLKGVFNNIYEKWTVYLLVEENQEMLGIYTGDLKGKGNSAEFQVVCSAENLNKTTKSFQDVKGLAVISSGNKKYATFWKETNITIESFREYTEEKDKNQKRILNFRTEKKQENKYLEAMSVEKEAKEKEEKSVKKSEETKVPEKKLEKVLTTEVVDMVEKPEENHSQSNLTIEEAQKISEFEPEPKIELEVNLNENWNKLIQQYKSLNPFSDQDIECIRIELKDLKILPKSQWGLSSNSFVLHGFYNYQYLILGRIKERFIIGVPGIYCNKEKLVAGLFGFNDFRPAQVSEYKTGRFGYWYKYL</sequence>
<name>A0A7V7UFD9_9FIRM</name>
<protein>
    <recommendedName>
        <fullName evidence="1">DUF6128 domain-containing protein</fullName>
    </recommendedName>
</protein>